<sequence length="109" mass="13060">MQAEQWIEYATTTVKCSDSESQKSVFKELNSWLKDRAYFVANRLTVADIIMFYNLYPLVAEFSFQEKELYINMTRWFSNVQQEQKVRQSLQNLIFLRTPVYDSIMVRAH</sequence>
<reference evidence="2 3" key="1">
    <citation type="journal article" date="2021" name="Elife">
        <title>Chloroplast acquisition without the gene transfer in kleptoplastic sea slugs, Plakobranchus ocellatus.</title>
        <authorList>
            <person name="Maeda T."/>
            <person name="Takahashi S."/>
            <person name="Yoshida T."/>
            <person name="Shimamura S."/>
            <person name="Takaki Y."/>
            <person name="Nagai Y."/>
            <person name="Toyoda A."/>
            <person name="Suzuki Y."/>
            <person name="Arimoto A."/>
            <person name="Ishii H."/>
            <person name="Satoh N."/>
            <person name="Nishiyama T."/>
            <person name="Hasebe M."/>
            <person name="Maruyama T."/>
            <person name="Minagawa J."/>
            <person name="Obokata J."/>
            <person name="Shigenobu S."/>
        </authorList>
    </citation>
    <scope>NUCLEOTIDE SEQUENCE [LARGE SCALE GENOMIC DNA]</scope>
</reference>
<keyword evidence="2" id="KW-0648">Protein biosynthesis</keyword>
<dbReference type="Gene3D" id="1.20.1050.10">
    <property type="match status" value="1"/>
</dbReference>
<evidence type="ECO:0000313" key="3">
    <source>
        <dbReference type="Proteomes" id="UP000735302"/>
    </source>
</evidence>
<name>A0AAV3YYI8_9GAST</name>
<dbReference type="AlphaFoldDB" id="A0AAV3YYI8"/>
<organism evidence="2 3">
    <name type="scientific">Plakobranchus ocellatus</name>
    <dbReference type="NCBI Taxonomy" id="259542"/>
    <lineage>
        <taxon>Eukaryota</taxon>
        <taxon>Metazoa</taxon>
        <taxon>Spiralia</taxon>
        <taxon>Lophotrochozoa</taxon>
        <taxon>Mollusca</taxon>
        <taxon>Gastropoda</taxon>
        <taxon>Heterobranchia</taxon>
        <taxon>Euthyneura</taxon>
        <taxon>Panpulmonata</taxon>
        <taxon>Sacoglossa</taxon>
        <taxon>Placobranchoidea</taxon>
        <taxon>Plakobranchidae</taxon>
        <taxon>Plakobranchus</taxon>
    </lineage>
</organism>
<dbReference type="GO" id="GO:0017101">
    <property type="term" value="C:aminoacyl-tRNA synthetase multienzyme complex"/>
    <property type="evidence" value="ECO:0007669"/>
    <property type="project" value="InterPro"/>
</dbReference>
<dbReference type="PANTHER" id="PTHR44490">
    <property type="entry name" value="EUKARYOTIC TRANSLATION ELONGATION FACTOR 1 EPSILON-1"/>
    <property type="match status" value="1"/>
</dbReference>
<evidence type="ECO:0000313" key="2">
    <source>
        <dbReference type="EMBL" id="GFN88093.1"/>
    </source>
</evidence>
<dbReference type="SUPFAM" id="SSF47616">
    <property type="entry name" value="GST C-terminal domain-like"/>
    <property type="match status" value="1"/>
</dbReference>
<feature type="domain" description="GST C-terminal" evidence="1">
    <location>
        <begin position="1"/>
        <end position="100"/>
    </location>
</feature>
<keyword evidence="3" id="KW-1185">Reference proteome</keyword>
<comment type="caution">
    <text evidence="2">The sequence shown here is derived from an EMBL/GenBank/DDBJ whole genome shotgun (WGS) entry which is preliminary data.</text>
</comment>
<dbReference type="Pfam" id="PF21972">
    <property type="entry name" value="Arc1p_N_like"/>
    <property type="match status" value="1"/>
</dbReference>
<dbReference type="InterPro" id="IPR010987">
    <property type="entry name" value="Glutathione-S-Trfase_C-like"/>
</dbReference>
<proteinExistence type="predicted"/>
<evidence type="ECO:0000259" key="1">
    <source>
        <dbReference type="PROSITE" id="PS50405"/>
    </source>
</evidence>
<accession>A0AAV3YYI8</accession>
<keyword evidence="2" id="KW-0251">Elongation factor</keyword>
<dbReference type="PANTHER" id="PTHR44490:SF1">
    <property type="entry name" value="EUKARYOTIC TRANSLATION ELONGATION FACTOR 1 EPSILON-1"/>
    <property type="match status" value="1"/>
</dbReference>
<dbReference type="InterPro" id="IPR036282">
    <property type="entry name" value="Glutathione-S-Trfase_C_sf"/>
</dbReference>
<dbReference type="GO" id="GO:0005737">
    <property type="term" value="C:cytoplasm"/>
    <property type="evidence" value="ECO:0007669"/>
    <property type="project" value="TreeGrafter"/>
</dbReference>
<dbReference type="InterPro" id="IPR042450">
    <property type="entry name" value="EEF1E1"/>
</dbReference>
<dbReference type="GO" id="GO:0003746">
    <property type="term" value="F:translation elongation factor activity"/>
    <property type="evidence" value="ECO:0007669"/>
    <property type="project" value="UniProtKB-KW"/>
</dbReference>
<dbReference type="GO" id="GO:0005634">
    <property type="term" value="C:nucleus"/>
    <property type="evidence" value="ECO:0007669"/>
    <property type="project" value="TreeGrafter"/>
</dbReference>
<dbReference type="InterPro" id="IPR053836">
    <property type="entry name" value="Arc1-like_N"/>
</dbReference>
<dbReference type="EMBL" id="BLXT01001830">
    <property type="protein sequence ID" value="GFN88093.1"/>
    <property type="molecule type" value="Genomic_DNA"/>
</dbReference>
<protein>
    <submittedName>
        <fullName evidence="2">Eukaryotic translation elongation factor 1 epsilon-1</fullName>
    </submittedName>
</protein>
<gene>
    <name evidence="2" type="ORF">PoB_001459900</name>
</gene>
<dbReference type="Proteomes" id="UP000735302">
    <property type="component" value="Unassembled WGS sequence"/>
</dbReference>
<dbReference type="GO" id="GO:0043517">
    <property type="term" value="P:positive regulation of DNA damage response, signal transduction by p53 class mediator"/>
    <property type="evidence" value="ECO:0007669"/>
    <property type="project" value="InterPro"/>
</dbReference>
<dbReference type="PROSITE" id="PS50405">
    <property type="entry name" value="GST_CTER"/>
    <property type="match status" value="1"/>
</dbReference>